<dbReference type="RefSeq" id="WP_054719184.1">
    <property type="nucleotide sequence ID" value="NZ_CP045068.1"/>
</dbReference>
<reference evidence="1 2" key="1">
    <citation type="submission" date="2019-10" db="EMBL/GenBank/DDBJ databases">
        <title>Genome sequencing of Lactobacillus manihotivorans.</title>
        <authorList>
            <person name="Kim K."/>
        </authorList>
    </citation>
    <scope>NUCLEOTIDE SEQUENCE [LARGE SCALE GENOMIC DNA]</scope>
    <source>
        <strain evidence="1 2">LM010</strain>
    </source>
</reference>
<sequence length="123" mass="14561">MACYERFDDDYPLALIEQNIFDNRELQSHRPVFCYPLHWDNPAVSALVFEPMALMYQEDEHEQRYYVLHPVSWSTLTHSGYHLVTTDLHHALSFKTVTAKRRAILAIICVSENRREMDHIINN</sequence>
<name>A0A5P8JUC8_9LACO</name>
<gene>
    <name evidence="1" type="ORF">LM010_14665</name>
</gene>
<proteinExistence type="predicted"/>
<evidence type="ECO:0000313" key="1">
    <source>
        <dbReference type="EMBL" id="QFQ92552.1"/>
    </source>
</evidence>
<dbReference type="AlphaFoldDB" id="A0A5P8JUC8"/>
<evidence type="ECO:0000313" key="2">
    <source>
        <dbReference type="Proteomes" id="UP000388452"/>
    </source>
</evidence>
<dbReference type="EMBL" id="CP045068">
    <property type="protein sequence ID" value="QFQ92552.1"/>
    <property type="molecule type" value="Genomic_DNA"/>
</dbReference>
<dbReference type="Proteomes" id="UP000388452">
    <property type="component" value="Chromosome"/>
</dbReference>
<accession>A0A5P8JUC8</accession>
<protein>
    <submittedName>
        <fullName evidence="1">Uncharacterized protein</fullName>
    </submittedName>
</protein>
<organism evidence="1 2">
    <name type="scientific">Lacticaseibacillus manihotivorans</name>
    <dbReference type="NCBI Taxonomy" id="88233"/>
    <lineage>
        <taxon>Bacteria</taxon>
        <taxon>Bacillati</taxon>
        <taxon>Bacillota</taxon>
        <taxon>Bacilli</taxon>
        <taxon>Lactobacillales</taxon>
        <taxon>Lactobacillaceae</taxon>
        <taxon>Lacticaseibacillus</taxon>
    </lineage>
</organism>